<evidence type="ECO:0000256" key="1">
    <source>
        <dbReference type="SAM" id="SignalP"/>
    </source>
</evidence>
<proteinExistence type="predicted"/>
<dbReference type="Proteomes" id="UP000824142">
    <property type="component" value="Unassembled WGS sequence"/>
</dbReference>
<name>A0A9D1SN64_9PROT</name>
<evidence type="ECO:0000313" key="2">
    <source>
        <dbReference type="EMBL" id="HIU65783.1"/>
    </source>
</evidence>
<reference evidence="2" key="2">
    <citation type="journal article" date="2021" name="PeerJ">
        <title>Extensive microbial diversity within the chicken gut microbiome revealed by metagenomics and culture.</title>
        <authorList>
            <person name="Gilroy R."/>
            <person name="Ravi A."/>
            <person name="Getino M."/>
            <person name="Pursley I."/>
            <person name="Horton D.L."/>
            <person name="Alikhan N.F."/>
            <person name="Baker D."/>
            <person name="Gharbi K."/>
            <person name="Hall N."/>
            <person name="Watson M."/>
            <person name="Adriaenssens E.M."/>
            <person name="Foster-Nyarko E."/>
            <person name="Jarju S."/>
            <person name="Secka A."/>
            <person name="Antonio M."/>
            <person name="Oren A."/>
            <person name="Chaudhuri R.R."/>
            <person name="La Ragione R."/>
            <person name="Hildebrand F."/>
            <person name="Pallen M.J."/>
        </authorList>
    </citation>
    <scope>NUCLEOTIDE SEQUENCE</scope>
    <source>
        <strain evidence="2">CHK136-897</strain>
    </source>
</reference>
<accession>A0A9D1SN64</accession>
<dbReference type="EMBL" id="DVNO01000036">
    <property type="protein sequence ID" value="HIU65783.1"/>
    <property type="molecule type" value="Genomic_DNA"/>
</dbReference>
<protein>
    <recommendedName>
        <fullName evidence="4">Lipoprotein</fullName>
    </recommendedName>
</protein>
<feature type="chain" id="PRO_5039554978" description="Lipoprotein" evidence="1">
    <location>
        <begin position="20"/>
        <end position="47"/>
    </location>
</feature>
<evidence type="ECO:0000313" key="3">
    <source>
        <dbReference type="Proteomes" id="UP000824142"/>
    </source>
</evidence>
<keyword evidence="1" id="KW-0732">Signal</keyword>
<feature type="signal peptide" evidence="1">
    <location>
        <begin position="1"/>
        <end position="19"/>
    </location>
</feature>
<sequence length="47" mass="5221">MKKIILLIAVIATPMLLSACMSKCETEPIVEENHKLIVPPNFGQMPK</sequence>
<organism evidence="2 3">
    <name type="scientific">Candidatus Enterousia avicola</name>
    <dbReference type="NCBI Taxonomy" id="2840787"/>
    <lineage>
        <taxon>Bacteria</taxon>
        <taxon>Pseudomonadati</taxon>
        <taxon>Pseudomonadota</taxon>
        <taxon>Alphaproteobacteria</taxon>
        <taxon>Candidatus Enterousia</taxon>
    </lineage>
</organism>
<dbReference type="AlphaFoldDB" id="A0A9D1SN64"/>
<reference evidence="2" key="1">
    <citation type="submission" date="2020-10" db="EMBL/GenBank/DDBJ databases">
        <authorList>
            <person name="Gilroy R."/>
        </authorList>
    </citation>
    <scope>NUCLEOTIDE SEQUENCE</scope>
    <source>
        <strain evidence="2">CHK136-897</strain>
    </source>
</reference>
<comment type="caution">
    <text evidence="2">The sequence shown here is derived from an EMBL/GenBank/DDBJ whole genome shotgun (WGS) entry which is preliminary data.</text>
</comment>
<gene>
    <name evidence="2" type="ORF">IAC63_04070</name>
</gene>
<evidence type="ECO:0008006" key="4">
    <source>
        <dbReference type="Google" id="ProtNLM"/>
    </source>
</evidence>
<dbReference type="PROSITE" id="PS51257">
    <property type="entry name" value="PROKAR_LIPOPROTEIN"/>
    <property type="match status" value="1"/>
</dbReference>